<organism evidence="5 6">
    <name type="scientific">Actinomadura fulvescens</name>
    <dbReference type="NCBI Taxonomy" id="46160"/>
    <lineage>
        <taxon>Bacteria</taxon>
        <taxon>Bacillati</taxon>
        <taxon>Actinomycetota</taxon>
        <taxon>Actinomycetes</taxon>
        <taxon>Streptosporangiales</taxon>
        <taxon>Thermomonosporaceae</taxon>
        <taxon>Actinomadura</taxon>
    </lineage>
</organism>
<dbReference type="RefSeq" id="WP_344544892.1">
    <property type="nucleotide sequence ID" value="NZ_BAAATD010000007.1"/>
</dbReference>
<dbReference type="Pfam" id="PF02470">
    <property type="entry name" value="MlaD"/>
    <property type="match status" value="1"/>
</dbReference>
<dbReference type="PANTHER" id="PTHR33371:SF4">
    <property type="entry name" value="INTERMEMBRANE PHOSPHOLIPID TRANSPORT SYSTEM BINDING PROTEIN MLAD"/>
    <property type="match status" value="1"/>
</dbReference>
<feature type="domain" description="Mammalian cell entry C-terminal" evidence="4">
    <location>
        <begin position="121"/>
        <end position="291"/>
    </location>
</feature>
<dbReference type="InterPro" id="IPR024516">
    <property type="entry name" value="Mce_C"/>
</dbReference>
<evidence type="ECO:0000259" key="3">
    <source>
        <dbReference type="Pfam" id="PF02470"/>
    </source>
</evidence>
<dbReference type="InterPro" id="IPR003399">
    <property type="entry name" value="Mce/MlaD"/>
</dbReference>
<keyword evidence="2" id="KW-1133">Transmembrane helix</keyword>
<feature type="region of interest" description="Disordered" evidence="1">
    <location>
        <begin position="113"/>
        <end position="132"/>
    </location>
</feature>
<evidence type="ECO:0000256" key="1">
    <source>
        <dbReference type="SAM" id="MobiDB-lite"/>
    </source>
</evidence>
<feature type="transmembrane region" description="Helical" evidence="2">
    <location>
        <begin position="12"/>
        <end position="34"/>
    </location>
</feature>
<dbReference type="Pfam" id="PF11887">
    <property type="entry name" value="Mce4_CUP1"/>
    <property type="match status" value="1"/>
</dbReference>
<name>A0ABN3Q0J0_9ACTN</name>
<evidence type="ECO:0000313" key="6">
    <source>
        <dbReference type="Proteomes" id="UP001501509"/>
    </source>
</evidence>
<keyword evidence="6" id="KW-1185">Reference proteome</keyword>
<dbReference type="EMBL" id="BAAATD010000007">
    <property type="protein sequence ID" value="GAA2610981.1"/>
    <property type="molecule type" value="Genomic_DNA"/>
</dbReference>
<evidence type="ECO:0000259" key="4">
    <source>
        <dbReference type="Pfam" id="PF11887"/>
    </source>
</evidence>
<evidence type="ECO:0000313" key="5">
    <source>
        <dbReference type="EMBL" id="GAA2610981.1"/>
    </source>
</evidence>
<dbReference type="InterPro" id="IPR052336">
    <property type="entry name" value="MlaD_Phospholipid_Transporter"/>
</dbReference>
<sequence>MTEESLSSRSMLVYALIGVAALLLAAVVITGGAAPSDGPVVRYGATFRTAGQGLDPERSDVKVRGVVVGKVESVRLAPDGRVSVTMRVDRGIEVSTAASAAIEPVSVFGPKDLTLEPGDGPRLPDGGTIRKTTDPRELADAARPAYDLVRAINPDDVATLLHALGHGLSGQGPVLRRTVDHSAVLIDLAHANRATIQGLITDVAAVATALGGQGEAIAGTARDFNQLAPAIHARPDRVGRLLDATAGLSDRVAGILQRQGGHLGGLIDGAGRAARIMAKNEKNIVDLLEVLDGFFNGLQGVVRVPGPEGSLLAQGMAYMSINPCDIFIDICPRPLR</sequence>
<accession>A0ABN3Q0J0</accession>
<dbReference type="PANTHER" id="PTHR33371">
    <property type="entry name" value="INTERMEMBRANE PHOSPHOLIPID TRANSPORT SYSTEM BINDING PROTEIN MLAD-RELATED"/>
    <property type="match status" value="1"/>
</dbReference>
<gene>
    <name evidence="5" type="ORF">GCM10010411_51780</name>
</gene>
<keyword evidence="2" id="KW-0472">Membrane</keyword>
<proteinExistence type="predicted"/>
<dbReference type="InterPro" id="IPR005693">
    <property type="entry name" value="Mce"/>
</dbReference>
<dbReference type="Proteomes" id="UP001501509">
    <property type="component" value="Unassembled WGS sequence"/>
</dbReference>
<keyword evidence="2" id="KW-0812">Transmembrane</keyword>
<feature type="domain" description="Mce/MlaD" evidence="3">
    <location>
        <begin position="42"/>
        <end position="118"/>
    </location>
</feature>
<evidence type="ECO:0000256" key="2">
    <source>
        <dbReference type="SAM" id="Phobius"/>
    </source>
</evidence>
<comment type="caution">
    <text evidence="5">The sequence shown here is derived from an EMBL/GenBank/DDBJ whole genome shotgun (WGS) entry which is preliminary data.</text>
</comment>
<reference evidence="5 6" key="1">
    <citation type="journal article" date="2019" name="Int. J. Syst. Evol. Microbiol.">
        <title>The Global Catalogue of Microorganisms (GCM) 10K type strain sequencing project: providing services to taxonomists for standard genome sequencing and annotation.</title>
        <authorList>
            <consortium name="The Broad Institute Genomics Platform"/>
            <consortium name="The Broad Institute Genome Sequencing Center for Infectious Disease"/>
            <person name="Wu L."/>
            <person name="Ma J."/>
        </authorList>
    </citation>
    <scope>NUCLEOTIDE SEQUENCE [LARGE SCALE GENOMIC DNA]</scope>
    <source>
        <strain evidence="5 6">JCM 6833</strain>
    </source>
</reference>
<dbReference type="NCBIfam" id="TIGR00996">
    <property type="entry name" value="Mtu_fam_mce"/>
    <property type="match status" value="1"/>
</dbReference>
<protein>
    <submittedName>
        <fullName evidence="5">MCE family protein</fullName>
    </submittedName>
</protein>